<feature type="region of interest" description="Disordered" evidence="1">
    <location>
        <begin position="26"/>
        <end position="52"/>
    </location>
</feature>
<name>A0AAN7CWD2_9PEZI</name>
<evidence type="ECO:0000256" key="1">
    <source>
        <dbReference type="SAM" id="MobiDB-lite"/>
    </source>
</evidence>
<gene>
    <name evidence="2" type="ORF">C7999DRAFT_30331</name>
</gene>
<comment type="caution">
    <text evidence="2">The sequence shown here is derived from an EMBL/GenBank/DDBJ whole genome shotgun (WGS) entry which is preliminary data.</text>
</comment>
<evidence type="ECO:0000313" key="3">
    <source>
        <dbReference type="Proteomes" id="UP001303647"/>
    </source>
</evidence>
<dbReference type="Proteomes" id="UP001303647">
    <property type="component" value="Unassembled WGS sequence"/>
</dbReference>
<reference evidence="2" key="2">
    <citation type="submission" date="2023-05" db="EMBL/GenBank/DDBJ databases">
        <authorList>
            <consortium name="Lawrence Berkeley National Laboratory"/>
            <person name="Steindorff A."/>
            <person name="Hensen N."/>
            <person name="Bonometti L."/>
            <person name="Westerberg I."/>
            <person name="Brannstrom I.O."/>
            <person name="Guillou S."/>
            <person name="Cros-Aarteil S."/>
            <person name="Calhoun S."/>
            <person name="Haridas S."/>
            <person name="Kuo A."/>
            <person name="Mondo S."/>
            <person name="Pangilinan J."/>
            <person name="Riley R."/>
            <person name="Labutti K."/>
            <person name="Andreopoulos B."/>
            <person name="Lipzen A."/>
            <person name="Chen C."/>
            <person name="Yanf M."/>
            <person name="Daum C."/>
            <person name="Ng V."/>
            <person name="Clum A."/>
            <person name="Ohm R."/>
            <person name="Martin F."/>
            <person name="Silar P."/>
            <person name="Natvig D."/>
            <person name="Lalanne C."/>
            <person name="Gautier V."/>
            <person name="Ament-Velasquez S.L."/>
            <person name="Kruys A."/>
            <person name="Hutchinson M.I."/>
            <person name="Powell A.J."/>
            <person name="Barry K."/>
            <person name="Miller A.N."/>
            <person name="Grigoriev I.V."/>
            <person name="Debuchy R."/>
            <person name="Gladieux P."/>
            <person name="Thoren M.H."/>
            <person name="Johannesson H."/>
        </authorList>
    </citation>
    <scope>NUCLEOTIDE SEQUENCE</scope>
    <source>
        <strain evidence="2">CBS 359.72</strain>
    </source>
</reference>
<feature type="region of interest" description="Disordered" evidence="1">
    <location>
        <begin position="86"/>
        <end position="109"/>
    </location>
</feature>
<protein>
    <submittedName>
        <fullName evidence="2">Uncharacterized protein</fullName>
    </submittedName>
</protein>
<accession>A0AAN7CWD2</accession>
<proteinExistence type="predicted"/>
<keyword evidence="3" id="KW-1185">Reference proteome</keyword>
<evidence type="ECO:0000313" key="2">
    <source>
        <dbReference type="EMBL" id="KAK4249276.1"/>
    </source>
</evidence>
<reference evidence="2" key="1">
    <citation type="journal article" date="2023" name="Mol. Phylogenet. Evol.">
        <title>Genome-scale phylogeny and comparative genomics of the fungal order Sordariales.</title>
        <authorList>
            <person name="Hensen N."/>
            <person name="Bonometti L."/>
            <person name="Westerberg I."/>
            <person name="Brannstrom I.O."/>
            <person name="Guillou S."/>
            <person name="Cros-Aarteil S."/>
            <person name="Calhoun S."/>
            <person name="Haridas S."/>
            <person name="Kuo A."/>
            <person name="Mondo S."/>
            <person name="Pangilinan J."/>
            <person name="Riley R."/>
            <person name="LaButti K."/>
            <person name="Andreopoulos B."/>
            <person name="Lipzen A."/>
            <person name="Chen C."/>
            <person name="Yan M."/>
            <person name="Daum C."/>
            <person name="Ng V."/>
            <person name="Clum A."/>
            <person name="Steindorff A."/>
            <person name="Ohm R.A."/>
            <person name="Martin F."/>
            <person name="Silar P."/>
            <person name="Natvig D.O."/>
            <person name="Lalanne C."/>
            <person name="Gautier V."/>
            <person name="Ament-Velasquez S.L."/>
            <person name="Kruys A."/>
            <person name="Hutchinson M.I."/>
            <person name="Powell A.J."/>
            <person name="Barry K."/>
            <person name="Miller A.N."/>
            <person name="Grigoriev I.V."/>
            <person name="Debuchy R."/>
            <person name="Gladieux P."/>
            <person name="Hiltunen Thoren M."/>
            <person name="Johannesson H."/>
        </authorList>
    </citation>
    <scope>NUCLEOTIDE SEQUENCE</scope>
    <source>
        <strain evidence="2">CBS 359.72</strain>
    </source>
</reference>
<dbReference type="EMBL" id="MU857626">
    <property type="protein sequence ID" value="KAK4249276.1"/>
    <property type="molecule type" value="Genomic_DNA"/>
</dbReference>
<dbReference type="AlphaFoldDB" id="A0AAN7CWD2"/>
<organism evidence="2 3">
    <name type="scientific">Corynascus novoguineensis</name>
    <dbReference type="NCBI Taxonomy" id="1126955"/>
    <lineage>
        <taxon>Eukaryota</taxon>
        <taxon>Fungi</taxon>
        <taxon>Dikarya</taxon>
        <taxon>Ascomycota</taxon>
        <taxon>Pezizomycotina</taxon>
        <taxon>Sordariomycetes</taxon>
        <taxon>Sordariomycetidae</taxon>
        <taxon>Sordariales</taxon>
        <taxon>Chaetomiaceae</taxon>
        <taxon>Corynascus</taxon>
    </lineage>
</organism>
<sequence length="406" mass="44237">MRVASLATQEFSWELVDPELLKDYVPPDGPALQPQYDGNLPGAPFQPEGSSISPKLAPSLAYNYHQPHHGTENVLLLAAPAQNQASDRFSGNRDQWVGDAGATPGSDQQQLHNTYSAGSFPKVGISAFREDPMSSGITSSINHSFYFATQNVSYHSSGFTGSAWHNRDIYNTDDASFLLNEFGGATPRAAAPPSLVTPLPLQHSVADAQPLSQSTKQPITQTDLNPGNLLVLPESARIPNSPRAAVIDLEQILLSDEEIGKRPPGRRLKGDDPVPPNVDPRYWYKCYNRADSVYANKLSRVGAKAAIETGKTRQLAYELLARDVAGSLTAGPARSGKRGEERAEKNKWLRVASLTWNADTQIVRHLSKRGIVLARSDWGAVDSPPLRDDCAAGPDLQFHWTTNVLR</sequence>